<dbReference type="AGR" id="WB:WBGene00006167"/>
<dbReference type="OrthoDB" id="5837031at2759"/>
<feature type="transmembrane region" description="Helical" evidence="19">
    <location>
        <begin position="248"/>
        <end position="271"/>
    </location>
</feature>
<evidence type="ECO:0000256" key="4">
    <source>
        <dbReference type="ARBA" id="ARBA00022606"/>
    </source>
</evidence>
<dbReference type="GO" id="GO:0005886">
    <property type="term" value="C:plasma membrane"/>
    <property type="evidence" value="ECO:0000318"/>
    <property type="project" value="GO_Central"/>
</dbReference>
<dbReference type="GeneID" id="184121"/>
<evidence type="ECO:0000313" key="20">
    <source>
        <dbReference type="EMBL" id="CAB01141.2"/>
    </source>
</evidence>
<evidence type="ECO:0000256" key="16">
    <source>
        <dbReference type="ARBA" id="ARBA00067967"/>
    </source>
</evidence>
<dbReference type="PANTHER" id="PTHR22943:SF71">
    <property type="entry name" value="SEVEN TM RECEPTOR"/>
    <property type="match status" value="1"/>
</dbReference>
<dbReference type="STRING" id="6239.F07B10.2.1"/>
<evidence type="ECO:0000256" key="1">
    <source>
        <dbReference type="ARBA" id="ARBA00004272"/>
    </source>
</evidence>
<evidence type="ECO:0000256" key="10">
    <source>
        <dbReference type="ARBA" id="ARBA00023170"/>
    </source>
</evidence>
<keyword evidence="10 20" id="KW-0675">Receptor</keyword>
<evidence type="ECO:0000313" key="22">
    <source>
        <dbReference type="WormBase" id="F07B10.2"/>
    </source>
</evidence>
<dbReference type="Gene3D" id="1.20.1070.10">
    <property type="entry name" value="Rhodopsin 7-helix transmembrane proteins"/>
    <property type="match status" value="1"/>
</dbReference>
<keyword evidence="5 19" id="KW-0812">Transmembrane</keyword>
<dbReference type="SUPFAM" id="SSF81321">
    <property type="entry name" value="Family A G protein-coupled receptor-like"/>
    <property type="match status" value="1"/>
</dbReference>
<reference evidence="20 21" key="1">
    <citation type="journal article" date="1998" name="Science">
        <title>Genome sequence of the nematode C. elegans: a platform for investigating biology.</title>
        <authorList>
            <consortium name="The C. elegans sequencing consortium"/>
            <person name="Sulson J.E."/>
            <person name="Waterston R."/>
        </authorList>
    </citation>
    <scope>NUCLEOTIDE SEQUENCE [LARGE SCALE GENOMIC DNA]</scope>
    <source>
        <strain evidence="20 21">Bristol N2</strain>
    </source>
</reference>
<organism evidence="20 21">
    <name type="scientific">Caenorhabditis elegans</name>
    <dbReference type="NCBI Taxonomy" id="6239"/>
    <lineage>
        <taxon>Eukaryota</taxon>
        <taxon>Metazoa</taxon>
        <taxon>Ecdysozoa</taxon>
        <taxon>Nematoda</taxon>
        <taxon>Chromadorea</taxon>
        <taxon>Rhabditida</taxon>
        <taxon>Rhabditina</taxon>
        <taxon>Rhabditomorpha</taxon>
        <taxon>Rhabditoidea</taxon>
        <taxon>Rhabditidae</taxon>
        <taxon>Peloderinae</taxon>
        <taxon>Caenorhabditis</taxon>
    </lineage>
</organism>
<evidence type="ECO:0000256" key="11">
    <source>
        <dbReference type="ARBA" id="ARBA00023180"/>
    </source>
</evidence>
<dbReference type="GO" id="GO:0060170">
    <property type="term" value="C:ciliary membrane"/>
    <property type="evidence" value="ECO:0007669"/>
    <property type="project" value="UniProtKB-SubCell"/>
</dbReference>
<keyword evidence="6" id="KW-0552">Olfaction</keyword>
<evidence type="ECO:0000256" key="18">
    <source>
        <dbReference type="ARBA" id="ARBA00082489"/>
    </source>
</evidence>
<dbReference type="Proteomes" id="UP000001940">
    <property type="component" value="Chromosome V"/>
</dbReference>
<evidence type="ECO:0000256" key="5">
    <source>
        <dbReference type="ARBA" id="ARBA00022692"/>
    </source>
</evidence>
<comment type="similarity">
    <text evidence="14">Belongs to the nematode receptor-like protein str family.</text>
</comment>
<evidence type="ECO:0000256" key="9">
    <source>
        <dbReference type="ARBA" id="ARBA00023136"/>
    </source>
</evidence>
<dbReference type="GO" id="GO:0038022">
    <property type="term" value="F:G protein-coupled olfactory receptor activity"/>
    <property type="evidence" value="ECO:0000318"/>
    <property type="project" value="GO_Central"/>
</dbReference>
<evidence type="ECO:0000256" key="15">
    <source>
        <dbReference type="ARBA" id="ARBA00064300"/>
    </source>
</evidence>
<evidence type="ECO:0000256" key="12">
    <source>
        <dbReference type="ARBA" id="ARBA00023273"/>
    </source>
</evidence>
<comment type="subcellular location">
    <subcellularLocation>
        <location evidence="1">Cell projection</location>
        <location evidence="1">Cilium membrane</location>
        <topology evidence="1">Multi-pass membrane protein</topology>
    </subcellularLocation>
</comment>
<feature type="transmembrane region" description="Helical" evidence="19">
    <location>
        <begin position="12"/>
        <end position="34"/>
    </location>
</feature>
<keyword evidence="2" id="KW-1003">Cell membrane</keyword>
<dbReference type="InterPro" id="IPR019428">
    <property type="entry name" value="7TM_GPCR_serpentine_rcpt_Str"/>
</dbReference>
<dbReference type="PaxDb" id="6239-F07B10.2"/>
<dbReference type="CTD" id="184121"/>
<sequence>MTDRRWVAITDIAGPIGFTMSIFSNSVLLSLIFSSSSPIKGAYKNMLIVLCIFTMFYSFVEIMLQPLIHIYDDTLFLIHRKRFDLSKGITRLIPTTYCWCYAMSFSLFALQFLYRYVAVCKPHLVVFFTGCYFYYWLALILSLATSWGLTAAFMFPQTNRTTESFNYVIKTSYDLDPYWTDYVAYKYFDTDENHVRWVNVLSLFGVLQHGLVITLSFGTLFYCGIKTYLSITEHVGMSSKTRSLQLQLFRALVAQTCLPMLMMYMPIGFMFSCPYFDLQLGAVTNYQTVMAQLYPGIDPFMLLFLINAYRKTVLSLICPNFIQKKYVQTATTRDGTDASATMNSVKSTQL</sequence>
<evidence type="ECO:0000256" key="19">
    <source>
        <dbReference type="SAM" id="Phobius"/>
    </source>
</evidence>
<name>Q19145_CAEEL</name>
<dbReference type="PIR" id="T20543">
    <property type="entry name" value="T20543"/>
</dbReference>
<dbReference type="FunFam" id="1.20.1070.10:FF:000128">
    <property type="entry name" value="Seven TM Receptor"/>
    <property type="match status" value="1"/>
</dbReference>
<dbReference type="HOGENOM" id="CLU_036335_2_0_1"/>
<keyword evidence="3" id="KW-0145">Chemotaxis</keyword>
<proteinExistence type="inferred from homology"/>
<evidence type="ECO:0000256" key="3">
    <source>
        <dbReference type="ARBA" id="ARBA00022500"/>
    </source>
</evidence>
<keyword evidence="4" id="KW-0716">Sensory transduction</keyword>
<dbReference type="PANTHER" id="PTHR22943">
    <property type="entry name" value="7-TRANSMEMBRANE DOMAIN RECEPTOR C.ELEGANS"/>
    <property type="match status" value="1"/>
</dbReference>
<evidence type="ECO:0000313" key="21">
    <source>
        <dbReference type="Proteomes" id="UP000001940"/>
    </source>
</evidence>
<evidence type="ECO:0000256" key="14">
    <source>
        <dbReference type="ARBA" id="ARBA00061678"/>
    </source>
</evidence>
<dbReference type="Pfam" id="PF10326">
    <property type="entry name" value="7TM_GPCR_Str"/>
    <property type="match status" value="1"/>
</dbReference>
<protein>
    <recommendedName>
        <fullName evidence="16">Serpentine receptor class r-10</fullName>
    </recommendedName>
    <alternativeName>
        <fullName evidence="17">Odorant response abnormal protein 10</fullName>
    </alternativeName>
    <alternativeName>
        <fullName evidence="18">Olfactory receptor 10</fullName>
    </alternativeName>
</protein>
<dbReference type="EMBL" id="BX284605">
    <property type="protein sequence ID" value="CAB01141.2"/>
    <property type="molecule type" value="Genomic_DNA"/>
</dbReference>
<keyword evidence="21" id="KW-1185">Reference proteome</keyword>
<keyword evidence="12" id="KW-0966">Cell projection</keyword>
<dbReference type="UCSC" id="F07B10.2">
    <property type="organism name" value="c. elegans"/>
</dbReference>
<dbReference type="eggNOG" id="ENOG502R18S">
    <property type="taxonomic scope" value="Eukaryota"/>
</dbReference>
<keyword evidence="9 19" id="KW-0472">Membrane</keyword>
<keyword evidence="8" id="KW-0969">Cilium</keyword>
<dbReference type="Bgee" id="WBGene00006167">
    <property type="expression patterns" value="Expressed in larva and 1 other cell type or tissue"/>
</dbReference>
<dbReference type="PhylomeDB" id="Q19145"/>
<comment type="function">
    <text evidence="13">An odorant receptor which affects chemotaxis to the volatile odorant diacetyl. Specifies AWA neuronal cell fate via the odr-7 pathway.</text>
</comment>
<dbReference type="WormBase" id="F07B10.2">
    <property type="protein sequence ID" value="CE39487"/>
    <property type="gene ID" value="WBGene00006167"/>
    <property type="gene designation" value="str-116"/>
</dbReference>
<accession>Q19145</accession>
<evidence type="ECO:0000256" key="13">
    <source>
        <dbReference type="ARBA" id="ARBA00054965"/>
    </source>
</evidence>
<dbReference type="InParanoid" id="Q19145"/>
<dbReference type="GO" id="GO:0042048">
    <property type="term" value="P:olfactory behavior"/>
    <property type="evidence" value="ECO:0000318"/>
    <property type="project" value="GO_Central"/>
</dbReference>
<comment type="subunit">
    <text evidence="15">Interacts with odr-4.</text>
</comment>
<evidence type="ECO:0000256" key="17">
    <source>
        <dbReference type="ARBA" id="ARBA00078653"/>
    </source>
</evidence>
<dbReference type="GO" id="GO:0007186">
    <property type="term" value="P:G protein-coupled receptor signaling pathway"/>
    <property type="evidence" value="ECO:0000318"/>
    <property type="project" value="GO_Central"/>
</dbReference>
<dbReference type="GO" id="GO:0006935">
    <property type="term" value="P:chemotaxis"/>
    <property type="evidence" value="ECO:0007669"/>
    <property type="project" value="UniProtKB-KW"/>
</dbReference>
<keyword evidence="7 19" id="KW-1133">Transmembrane helix</keyword>
<dbReference type="KEGG" id="cel:CELE_F07B10.2"/>
<evidence type="ECO:0000256" key="6">
    <source>
        <dbReference type="ARBA" id="ARBA00022725"/>
    </source>
</evidence>
<feature type="transmembrane region" description="Helical" evidence="19">
    <location>
        <begin position="291"/>
        <end position="309"/>
    </location>
</feature>
<dbReference type="OMA" id="CKSTNIR"/>
<evidence type="ECO:0000256" key="8">
    <source>
        <dbReference type="ARBA" id="ARBA00023069"/>
    </source>
</evidence>
<feature type="transmembrane region" description="Helical" evidence="19">
    <location>
        <begin position="92"/>
        <end position="113"/>
    </location>
</feature>
<keyword evidence="11" id="KW-0325">Glycoprotein</keyword>
<feature type="transmembrane region" description="Helical" evidence="19">
    <location>
        <begin position="46"/>
        <end position="71"/>
    </location>
</feature>
<gene>
    <name evidence="20 22" type="primary">str-116</name>
    <name evidence="20" type="ORF">CELE_F07B10.2</name>
    <name evidence="22" type="ORF">F07B10.2</name>
</gene>
<evidence type="ECO:0000256" key="2">
    <source>
        <dbReference type="ARBA" id="ARBA00022475"/>
    </source>
</evidence>
<dbReference type="AlphaFoldDB" id="Q19145"/>
<dbReference type="RefSeq" id="NP_505860.2">
    <property type="nucleotide sequence ID" value="NM_073459.2"/>
</dbReference>
<feature type="transmembrane region" description="Helical" evidence="19">
    <location>
        <begin position="133"/>
        <end position="155"/>
    </location>
</feature>
<evidence type="ECO:0000256" key="7">
    <source>
        <dbReference type="ARBA" id="ARBA00022989"/>
    </source>
</evidence>